<keyword evidence="1" id="KW-0238">DNA-binding</keyword>
<feature type="domain" description="HTH CENPB-type" evidence="2">
    <location>
        <begin position="40"/>
        <end position="98"/>
    </location>
</feature>
<protein>
    <recommendedName>
        <fullName evidence="2">HTH CENPB-type domain-containing protein</fullName>
    </recommendedName>
</protein>
<proteinExistence type="predicted"/>
<dbReference type="PROSITE" id="PS51253">
    <property type="entry name" value="HTH_CENPB"/>
    <property type="match status" value="1"/>
</dbReference>
<dbReference type="AlphaFoldDB" id="A0A0B7K3L4"/>
<accession>A0A0B7K3L4</accession>
<gene>
    <name evidence="3" type="ORF">BN869_000005587_1</name>
</gene>
<evidence type="ECO:0000256" key="1">
    <source>
        <dbReference type="ARBA" id="ARBA00023125"/>
    </source>
</evidence>
<reference evidence="3" key="1">
    <citation type="submission" date="2015-01" db="EMBL/GenBank/DDBJ databases">
        <authorList>
            <person name="Durling Mikael"/>
        </authorList>
    </citation>
    <scope>NUCLEOTIDE SEQUENCE</scope>
</reference>
<dbReference type="GO" id="GO:0003677">
    <property type="term" value="F:DNA binding"/>
    <property type="evidence" value="ECO:0007669"/>
    <property type="project" value="UniProtKB-KW"/>
</dbReference>
<name>A0A0B7K3L4_BIOOC</name>
<organism evidence="3">
    <name type="scientific">Bionectria ochroleuca</name>
    <name type="common">Gliocladium roseum</name>
    <dbReference type="NCBI Taxonomy" id="29856"/>
    <lineage>
        <taxon>Eukaryota</taxon>
        <taxon>Fungi</taxon>
        <taxon>Dikarya</taxon>
        <taxon>Ascomycota</taxon>
        <taxon>Pezizomycotina</taxon>
        <taxon>Sordariomycetes</taxon>
        <taxon>Hypocreomycetidae</taxon>
        <taxon>Hypocreales</taxon>
        <taxon>Bionectriaceae</taxon>
        <taxon>Clonostachys</taxon>
    </lineage>
</organism>
<dbReference type="EMBL" id="CDPU01000015">
    <property type="protein sequence ID" value="CEO49530.1"/>
    <property type="molecule type" value="Genomic_DNA"/>
</dbReference>
<dbReference type="InterPro" id="IPR006600">
    <property type="entry name" value="HTH_CenpB_DNA-bd_dom"/>
</dbReference>
<evidence type="ECO:0000259" key="2">
    <source>
        <dbReference type="PROSITE" id="PS51253"/>
    </source>
</evidence>
<evidence type="ECO:0000313" key="3">
    <source>
        <dbReference type="EMBL" id="CEO49530.1"/>
    </source>
</evidence>
<sequence>MAIYSESEINSAINNILAGLSAIPRTTLRRRLEDGFTRAQAHEHQQRLSKAEEERVRRWIVSQELLGYAPTYRQLRYIASQILQGRKDLEPLGRSWIN</sequence>